<keyword evidence="1" id="KW-0233">DNA recombination</keyword>
<gene>
    <name evidence="4" type="ORF">FBEOM_12683</name>
</gene>
<dbReference type="AlphaFoldDB" id="A0A9P5A7A8"/>
<organism evidence="4 5">
    <name type="scientific">Fusarium beomiforme</name>
    <dbReference type="NCBI Taxonomy" id="44412"/>
    <lineage>
        <taxon>Eukaryota</taxon>
        <taxon>Fungi</taxon>
        <taxon>Dikarya</taxon>
        <taxon>Ascomycota</taxon>
        <taxon>Pezizomycotina</taxon>
        <taxon>Sordariomycetes</taxon>
        <taxon>Hypocreomycetidae</taxon>
        <taxon>Hypocreales</taxon>
        <taxon>Nectriaceae</taxon>
        <taxon>Fusarium</taxon>
        <taxon>Fusarium burgessii species complex</taxon>
    </lineage>
</organism>
<keyword evidence="1" id="KW-0234">DNA repair</keyword>
<dbReference type="InterPro" id="IPR010285">
    <property type="entry name" value="DNA_helicase_pif1-like_DEAD"/>
</dbReference>
<proteinExistence type="inferred from homology"/>
<keyword evidence="1" id="KW-0227">DNA damage</keyword>
<comment type="catalytic activity">
    <reaction evidence="1">
        <text>ATP + H2O = ADP + phosphate + H(+)</text>
        <dbReference type="Rhea" id="RHEA:13065"/>
        <dbReference type="ChEBI" id="CHEBI:15377"/>
        <dbReference type="ChEBI" id="CHEBI:15378"/>
        <dbReference type="ChEBI" id="CHEBI:30616"/>
        <dbReference type="ChEBI" id="CHEBI:43474"/>
        <dbReference type="ChEBI" id="CHEBI:456216"/>
        <dbReference type="EC" id="5.6.2.3"/>
    </reaction>
</comment>
<dbReference type="Proteomes" id="UP000730481">
    <property type="component" value="Unassembled WGS sequence"/>
</dbReference>
<dbReference type="GO" id="GO:0016787">
    <property type="term" value="F:hydrolase activity"/>
    <property type="evidence" value="ECO:0007669"/>
    <property type="project" value="UniProtKB-KW"/>
</dbReference>
<protein>
    <recommendedName>
        <fullName evidence="1">ATP-dependent DNA helicase</fullName>
        <ecNumber evidence="1">5.6.2.3</ecNumber>
    </recommendedName>
</protein>
<dbReference type="GO" id="GO:0043139">
    <property type="term" value="F:5'-3' DNA helicase activity"/>
    <property type="evidence" value="ECO:0007669"/>
    <property type="project" value="UniProtKB-EC"/>
</dbReference>
<dbReference type="GO" id="GO:0000723">
    <property type="term" value="P:telomere maintenance"/>
    <property type="evidence" value="ECO:0007669"/>
    <property type="project" value="InterPro"/>
</dbReference>
<feature type="compositionally biased region" description="Low complexity" evidence="2">
    <location>
        <begin position="48"/>
        <end position="57"/>
    </location>
</feature>
<dbReference type="EC" id="5.6.2.3" evidence="1"/>
<dbReference type="GO" id="GO:0005524">
    <property type="term" value="F:ATP binding"/>
    <property type="evidence" value="ECO:0007669"/>
    <property type="project" value="UniProtKB-KW"/>
</dbReference>
<dbReference type="SMART" id="SM00382">
    <property type="entry name" value="AAA"/>
    <property type="match status" value="1"/>
</dbReference>
<dbReference type="Gene3D" id="3.40.50.300">
    <property type="entry name" value="P-loop containing nucleotide triphosphate hydrolases"/>
    <property type="match status" value="1"/>
</dbReference>
<comment type="caution">
    <text evidence="4">The sequence shown here is derived from an EMBL/GenBank/DDBJ whole genome shotgun (WGS) entry which is preliminary data.</text>
</comment>
<dbReference type="InterPro" id="IPR051055">
    <property type="entry name" value="PIF1_helicase"/>
</dbReference>
<dbReference type="GO" id="GO:0006281">
    <property type="term" value="P:DNA repair"/>
    <property type="evidence" value="ECO:0007669"/>
    <property type="project" value="UniProtKB-KW"/>
</dbReference>
<keyword evidence="5" id="KW-1185">Reference proteome</keyword>
<dbReference type="InterPro" id="IPR027417">
    <property type="entry name" value="P-loop_NTPase"/>
</dbReference>
<name>A0A9P5A7A8_9HYPO</name>
<evidence type="ECO:0000259" key="3">
    <source>
        <dbReference type="SMART" id="SM00382"/>
    </source>
</evidence>
<comment type="similarity">
    <text evidence="1">Belongs to the helicase family.</text>
</comment>
<keyword evidence="1" id="KW-0378">Hydrolase</keyword>
<dbReference type="Pfam" id="PF05970">
    <property type="entry name" value="PIF1"/>
    <property type="match status" value="1"/>
</dbReference>
<dbReference type="PANTHER" id="PTHR47642:SF5">
    <property type="entry name" value="ATP-DEPENDENT DNA HELICASE"/>
    <property type="match status" value="1"/>
</dbReference>
<evidence type="ECO:0000256" key="2">
    <source>
        <dbReference type="SAM" id="MobiDB-lite"/>
    </source>
</evidence>
<feature type="region of interest" description="Disordered" evidence="2">
    <location>
        <begin position="1"/>
        <end position="81"/>
    </location>
</feature>
<evidence type="ECO:0000313" key="5">
    <source>
        <dbReference type="Proteomes" id="UP000730481"/>
    </source>
</evidence>
<comment type="cofactor">
    <cofactor evidence="1">
        <name>Mg(2+)</name>
        <dbReference type="ChEBI" id="CHEBI:18420"/>
    </cofactor>
</comment>
<sequence length="422" mass="47790">MRGPAPQSYPSTLPLERKRKNSETTPDIDIGEQSLPLSPSRKRTQHESSSIGISSGGEDNVHHDPLAPPETRPVMGDGEPTLSTEQQELVDTILRGQRNVFFTGSAGCGKSTVLKTVIRTLKETGKKVYVCSPTGLSAVQINGRTTYSYMGWSPECFKEGIDTLKAITWRNSRQHIRKTQVLIIDEISMVSSDFLNRVNDCLKSVREDKKELPFGGIQVVATGDFCQLPPVNPFEYCYECGSELGYDRSTGMYNCPQSPSHGPWADENKWAFKSVAWNEANFACFNLTRIHRQDDPIFINMLQKCRLGIPFTDDDIDLLVNHECNVENATQLLCKRNEVTRINREKLKEITEYEQKQYRVFDGFDWNGKIKWENDKYGAKLQDGTLKAHKDHRFDRVVNLKETMQVMLQVNLDIEAGLVNGS</sequence>
<reference evidence="4" key="2">
    <citation type="submission" date="2020-02" db="EMBL/GenBank/DDBJ databases">
        <title>Identification and distribution of gene clusters putatively required for synthesis of sphingolipid metabolism inhibitors in phylogenetically diverse species of the filamentous fungus Fusarium.</title>
        <authorList>
            <person name="Kim H.-S."/>
            <person name="Busman M."/>
            <person name="Brown D.W."/>
            <person name="Divon H."/>
            <person name="Uhlig S."/>
            <person name="Proctor R.H."/>
        </authorList>
    </citation>
    <scope>NUCLEOTIDE SEQUENCE</scope>
    <source>
        <strain evidence="4">NRRL 25174</strain>
    </source>
</reference>
<keyword evidence="1 4" id="KW-0347">Helicase</keyword>
<keyword evidence="1" id="KW-0067">ATP-binding</keyword>
<dbReference type="PANTHER" id="PTHR47642">
    <property type="entry name" value="ATP-DEPENDENT DNA HELICASE"/>
    <property type="match status" value="1"/>
</dbReference>
<evidence type="ECO:0000256" key="1">
    <source>
        <dbReference type="RuleBase" id="RU363044"/>
    </source>
</evidence>
<dbReference type="OrthoDB" id="432234at2759"/>
<dbReference type="SUPFAM" id="SSF52540">
    <property type="entry name" value="P-loop containing nucleoside triphosphate hydrolases"/>
    <property type="match status" value="2"/>
</dbReference>
<reference evidence="4" key="1">
    <citation type="journal article" date="2017" name="Mycologia">
        <title>Fusarium algeriense, sp. nov., a novel toxigenic crown rot pathogen of durum wheat from Algeria is nested in the Fusarium burgessii species complex.</title>
        <authorList>
            <person name="Laraba I."/>
            <person name="Keddad A."/>
            <person name="Boureghda H."/>
            <person name="Abdallah N."/>
            <person name="Vaughan M.M."/>
            <person name="Proctor R.H."/>
            <person name="Busman M."/>
            <person name="O'Donnell K."/>
        </authorList>
    </citation>
    <scope>NUCLEOTIDE SEQUENCE</scope>
    <source>
        <strain evidence="4">NRRL 25174</strain>
    </source>
</reference>
<dbReference type="GO" id="GO:0006310">
    <property type="term" value="P:DNA recombination"/>
    <property type="evidence" value="ECO:0007669"/>
    <property type="project" value="UniProtKB-KW"/>
</dbReference>
<feature type="domain" description="AAA+ ATPase" evidence="3">
    <location>
        <begin position="96"/>
        <end position="234"/>
    </location>
</feature>
<dbReference type="InterPro" id="IPR003593">
    <property type="entry name" value="AAA+_ATPase"/>
</dbReference>
<evidence type="ECO:0000313" key="4">
    <source>
        <dbReference type="EMBL" id="KAF4333501.1"/>
    </source>
</evidence>
<accession>A0A9P5A7A8</accession>
<keyword evidence="1" id="KW-0547">Nucleotide-binding</keyword>
<dbReference type="EMBL" id="PVQB02000828">
    <property type="protein sequence ID" value="KAF4333501.1"/>
    <property type="molecule type" value="Genomic_DNA"/>
</dbReference>